<dbReference type="GO" id="GO:0005509">
    <property type="term" value="F:calcium ion binding"/>
    <property type="evidence" value="ECO:0007669"/>
    <property type="project" value="InterPro"/>
</dbReference>
<reference evidence="6" key="1">
    <citation type="submission" date="2015-02" db="EMBL/GenBank/DDBJ databases">
        <title>A transcriptome of Wollemia nobilis - a relic of Gondwana.</title>
        <authorList>
            <person name="Chia J.Y."/>
            <person name="Leong Y.S."/>
            <person name="Abdul Karim S."/>
            <person name="Wan Azmi N."/>
            <person name="Hercus R."/>
            <person name="Croft L."/>
        </authorList>
    </citation>
    <scope>NUCLEOTIDE SEQUENCE</scope>
    <source>
        <strain evidence="6">MaeBrown</strain>
        <tissue evidence="6">Leaf</tissue>
    </source>
</reference>
<feature type="region of interest" description="Disordered" evidence="5">
    <location>
        <begin position="142"/>
        <end position="164"/>
    </location>
</feature>
<dbReference type="InterPro" id="IPR012879">
    <property type="entry name" value="CCDC47"/>
</dbReference>
<evidence type="ECO:0000256" key="4">
    <source>
        <dbReference type="ARBA" id="ARBA00023136"/>
    </source>
</evidence>
<dbReference type="CDD" id="cd22249">
    <property type="entry name" value="UDM1_RNF168_RNF169-like"/>
    <property type="match status" value="1"/>
</dbReference>
<feature type="region of interest" description="Disordered" evidence="5">
    <location>
        <begin position="457"/>
        <end position="499"/>
    </location>
</feature>
<accession>A0A0C9S7X7</accession>
<evidence type="ECO:0000256" key="5">
    <source>
        <dbReference type="SAM" id="MobiDB-lite"/>
    </source>
</evidence>
<dbReference type="PANTHER" id="PTHR12883">
    <property type="entry name" value="ADIPOCYTE-SPECIFIC PROTEIN 4-RELATED"/>
    <property type="match status" value="1"/>
</dbReference>
<dbReference type="PANTHER" id="PTHR12883:SF0">
    <property type="entry name" value="PAT COMPLEX SUBUNIT CCDC47"/>
    <property type="match status" value="1"/>
</dbReference>
<dbReference type="Pfam" id="PF07946">
    <property type="entry name" value="CCDC47"/>
    <property type="match status" value="1"/>
</dbReference>
<keyword evidence="2" id="KW-0812">Transmembrane</keyword>
<name>A0A0C9S7X7_9CONI</name>
<feature type="compositionally biased region" description="Basic residues" evidence="5">
    <location>
        <begin position="485"/>
        <end position="499"/>
    </location>
</feature>
<evidence type="ECO:0000256" key="2">
    <source>
        <dbReference type="ARBA" id="ARBA00022692"/>
    </source>
</evidence>
<sequence>MKKRATLAGLLVPATMVALLPRPDRRWWYLALVSALSLLGQALLRPASAASATAAELEGFGDEAEDIDDDTSAFTILTPPPQLTQSSFETDHGPPADEQISKQTPTPNHNEDPNPDPIPPEAPKRRYRDYWDEDEFEGLPEEEEIFAPNPNPKSPGPSPPRVRAPPAPQSYYIEVVCVAFLTAFAVNYFLGRRENEAIALAWAAQFATKDGIFEKNFSLLGTGDGNDTPLLLKEGQNMFKFYASGRRYCQGLLATMELQSRHDLISRVYNFFVPCNDEISIDVYMNEDAMDQVVFALGRKKVAKSMHKECKDLNQYANLLSPPPNRKWVSEELVPISESKEVASDLITDTILDQVFGEKAFQKYGKDFVSLHFTDQYSSGSHTKILMFKFTLPSASKMTDMTRLIAIVPYYIDLVGRYKLSTQARNKAEAARSKVAQELYKEQQLARQEAIQKKKEERRKALEETETQQSAEAIRRKEEKDRQRQMKKSMPRMKMTRVH</sequence>
<evidence type="ECO:0000256" key="3">
    <source>
        <dbReference type="ARBA" id="ARBA00022989"/>
    </source>
</evidence>
<evidence type="ECO:0000256" key="1">
    <source>
        <dbReference type="ARBA" id="ARBA00004167"/>
    </source>
</evidence>
<organism evidence="6">
    <name type="scientific">Wollemia nobilis</name>
    <dbReference type="NCBI Taxonomy" id="56998"/>
    <lineage>
        <taxon>Eukaryota</taxon>
        <taxon>Viridiplantae</taxon>
        <taxon>Streptophyta</taxon>
        <taxon>Embryophyta</taxon>
        <taxon>Tracheophyta</taxon>
        <taxon>Spermatophyta</taxon>
        <taxon>Pinopsida</taxon>
        <taxon>Pinidae</taxon>
        <taxon>Conifers II</taxon>
        <taxon>Araucariales</taxon>
        <taxon>Araucariaceae</taxon>
        <taxon>Wollemia</taxon>
    </lineage>
</organism>
<proteinExistence type="predicted"/>
<feature type="compositionally biased region" description="Pro residues" evidence="5">
    <location>
        <begin position="149"/>
        <end position="164"/>
    </location>
</feature>
<dbReference type="GO" id="GO:0032469">
    <property type="term" value="P:endoplasmic reticulum calcium ion homeostasis"/>
    <property type="evidence" value="ECO:0007669"/>
    <property type="project" value="InterPro"/>
</dbReference>
<dbReference type="GO" id="GO:0016020">
    <property type="term" value="C:membrane"/>
    <property type="evidence" value="ECO:0007669"/>
    <property type="project" value="UniProtKB-SubCell"/>
</dbReference>
<feature type="compositionally biased region" description="Basic and acidic residues" evidence="5">
    <location>
        <begin position="473"/>
        <end position="484"/>
    </location>
</feature>
<protein>
    <submittedName>
        <fullName evidence="6">TSA: Wollemia nobilis Ref_Wollemi_Transcript_7455_2019 transcribed RNA sequence</fullName>
    </submittedName>
</protein>
<feature type="region of interest" description="Disordered" evidence="5">
    <location>
        <begin position="72"/>
        <end position="125"/>
    </location>
</feature>
<keyword evidence="3" id="KW-1133">Transmembrane helix</keyword>
<dbReference type="GO" id="GO:0005783">
    <property type="term" value="C:endoplasmic reticulum"/>
    <property type="evidence" value="ECO:0007669"/>
    <property type="project" value="InterPro"/>
</dbReference>
<dbReference type="AlphaFoldDB" id="A0A0C9S7X7"/>
<keyword evidence="4" id="KW-0472">Membrane</keyword>
<evidence type="ECO:0000313" key="6">
    <source>
        <dbReference type="EMBL" id="JAG88532.1"/>
    </source>
</evidence>
<dbReference type="EMBL" id="GCHU01007409">
    <property type="protein sequence ID" value="JAG88532.1"/>
    <property type="molecule type" value="Transcribed_RNA"/>
</dbReference>
<comment type="subcellular location">
    <subcellularLocation>
        <location evidence="1">Membrane</location>
        <topology evidence="1">Single-pass membrane protein</topology>
    </subcellularLocation>
</comment>